<organism evidence="6">
    <name type="scientific">Candidatus Caldatribacterium californiense</name>
    <dbReference type="NCBI Taxonomy" id="1454726"/>
    <lineage>
        <taxon>Bacteria</taxon>
        <taxon>Pseudomonadati</taxon>
        <taxon>Atribacterota</taxon>
        <taxon>Atribacteria</taxon>
        <taxon>Atribacterales</taxon>
        <taxon>Candidatus Caldatribacteriaceae</taxon>
        <taxon>Candidatus Caldatribacterium</taxon>
    </lineage>
</organism>
<dbReference type="InterPro" id="IPR035938">
    <property type="entry name" value="Hemerythrin-like_sf"/>
</dbReference>
<evidence type="ECO:0000256" key="4">
    <source>
        <dbReference type="ARBA" id="ARBA00023004"/>
    </source>
</evidence>
<name>A0A7V4DE28_9BACT</name>
<keyword evidence="4" id="KW-0408">Iron</keyword>
<dbReference type="PANTHER" id="PTHR37164:SF1">
    <property type="entry name" value="BACTERIOHEMERYTHRIN"/>
    <property type="match status" value="1"/>
</dbReference>
<dbReference type="AlphaFoldDB" id="A0A7V4DE28"/>
<evidence type="ECO:0000256" key="2">
    <source>
        <dbReference type="ARBA" id="ARBA00022621"/>
    </source>
</evidence>
<dbReference type="InterPro" id="IPR016131">
    <property type="entry name" value="Haemerythrin_Fe_BS"/>
</dbReference>
<keyword evidence="2" id="KW-0813">Transport</keyword>
<keyword evidence="2" id="KW-0561">Oxygen transport</keyword>
<accession>A0A7V4DE28</accession>
<dbReference type="PROSITE" id="PS00550">
    <property type="entry name" value="HEMERYTHRINS"/>
    <property type="match status" value="1"/>
</dbReference>
<sequence>MLEWSDRFATGIAEIDDQHKELFRQVNRLLEACSQGTGKTLLPEIFDFLGKYAVEHFATEERYMERYGYSGLAEHRKVHQEFVQTFLQFRQQAEAQGPGVHLVVQVNKVLVDWLKNHILKMDQEMGKFLQQALKG</sequence>
<reference evidence="6" key="1">
    <citation type="journal article" date="2020" name="mSystems">
        <title>Genome- and Community-Level Interaction Insights into Carbon Utilization and Element Cycling Functions of Hydrothermarchaeota in Hydrothermal Sediment.</title>
        <authorList>
            <person name="Zhou Z."/>
            <person name="Liu Y."/>
            <person name="Xu W."/>
            <person name="Pan J."/>
            <person name="Luo Z.H."/>
            <person name="Li M."/>
        </authorList>
    </citation>
    <scope>NUCLEOTIDE SEQUENCE [LARGE SCALE GENOMIC DNA]</scope>
    <source>
        <strain evidence="6">SpSt-747</strain>
    </source>
</reference>
<evidence type="ECO:0000256" key="1">
    <source>
        <dbReference type="ARBA" id="ARBA00010587"/>
    </source>
</evidence>
<dbReference type="PANTHER" id="PTHR37164">
    <property type="entry name" value="BACTERIOHEMERYTHRIN"/>
    <property type="match status" value="1"/>
</dbReference>
<dbReference type="EMBL" id="DTFV01000043">
    <property type="protein sequence ID" value="HGI30252.1"/>
    <property type="molecule type" value="Genomic_DNA"/>
</dbReference>
<dbReference type="GO" id="GO:0046872">
    <property type="term" value="F:metal ion binding"/>
    <property type="evidence" value="ECO:0007669"/>
    <property type="project" value="UniProtKB-KW"/>
</dbReference>
<gene>
    <name evidence="6" type="ORF">ENV30_02915</name>
</gene>
<proteinExistence type="inferred from homology"/>
<dbReference type="GO" id="GO:0005344">
    <property type="term" value="F:oxygen carrier activity"/>
    <property type="evidence" value="ECO:0007669"/>
    <property type="project" value="UniProtKB-KW"/>
</dbReference>
<dbReference type="InterPro" id="IPR050669">
    <property type="entry name" value="Hemerythrin"/>
</dbReference>
<comment type="similarity">
    <text evidence="1">Belongs to the hemerythrin family.</text>
</comment>
<comment type="caution">
    <text evidence="6">The sequence shown here is derived from an EMBL/GenBank/DDBJ whole genome shotgun (WGS) entry which is preliminary data.</text>
</comment>
<dbReference type="Pfam" id="PF01814">
    <property type="entry name" value="Hemerythrin"/>
    <property type="match status" value="1"/>
</dbReference>
<dbReference type="NCBIfam" id="NF033749">
    <property type="entry name" value="bact_hemeryth"/>
    <property type="match status" value="1"/>
</dbReference>
<dbReference type="NCBIfam" id="TIGR02481">
    <property type="entry name" value="hemeryth_dom"/>
    <property type="match status" value="1"/>
</dbReference>
<dbReference type="SUPFAM" id="SSF47188">
    <property type="entry name" value="Hemerythrin-like"/>
    <property type="match status" value="1"/>
</dbReference>
<dbReference type="InterPro" id="IPR012312">
    <property type="entry name" value="Hemerythrin-like"/>
</dbReference>
<evidence type="ECO:0000259" key="5">
    <source>
        <dbReference type="Pfam" id="PF01814"/>
    </source>
</evidence>
<dbReference type="InterPro" id="IPR012827">
    <property type="entry name" value="Hemerythrin_metal-bd"/>
</dbReference>
<evidence type="ECO:0000313" key="6">
    <source>
        <dbReference type="EMBL" id="HGI30252.1"/>
    </source>
</evidence>
<keyword evidence="3" id="KW-0479">Metal-binding</keyword>
<dbReference type="Gene3D" id="1.20.120.50">
    <property type="entry name" value="Hemerythrin-like"/>
    <property type="match status" value="1"/>
</dbReference>
<feature type="domain" description="Hemerythrin-like" evidence="5">
    <location>
        <begin position="10"/>
        <end position="127"/>
    </location>
</feature>
<dbReference type="CDD" id="cd12107">
    <property type="entry name" value="Hemerythrin"/>
    <property type="match status" value="1"/>
</dbReference>
<evidence type="ECO:0000256" key="3">
    <source>
        <dbReference type="ARBA" id="ARBA00022723"/>
    </source>
</evidence>
<protein>
    <submittedName>
        <fullName evidence="6">Bacteriohemerythrin</fullName>
    </submittedName>
</protein>